<dbReference type="PANTHER" id="PTHR43649:SF12">
    <property type="entry name" value="DIACETYLCHITOBIOSE BINDING PROTEIN DASA"/>
    <property type="match status" value="1"/>
</dbReference>
<dbReference type="Gene3D" id="3.40.190.10">
    <property type="entry name" value="Periplasmic binding protein-like II"/>
    <property type="match status" value="1"/>
</dbReference>
<gene>
    <name evidence="3" type="ORF">A2Z22_03010</name>
</gene>
<proteinExistence type="predicted"/>
<dbReference type="Proteomes" id="UP000177053">
    <property type="component" value="Unassembled WGS sequence"/>
</dbReference>
<dbReference type="InterPro" id="IPR050490">
    <property type="entry name" value="Bact_solute-bd_prot1"/>
</dbReference>
<feature type="compositionally biased region" description="Polar residues" evidence="1">
    <location>
        <begin position="39"/>
        <end position="61"/>
    </location>
</feature>
<evidence type="ECO:0008006" key="5">
    <source>
        <dbReference type="Google" id="ProtNLM"/>
    </source>
</evidence>
<dbReference type="InterPro" id="IPR006059">
    <property type="entry name" value="SBP"/>
</dbReference>
<dbReference type="EMBL" id="MGFS01000028">
    <property type="protein sequence ID" value="OGM10830.1"/>
    <property type="molecule type" value="Genomic_DNA"/>
</dbReference>
<reference evidence="3 4" key="1">
    <citation type="journal article" date="2016" name="Nat. Commun.">
        <title>Thousands of microbial genomes shed light on interconnected biogeochemical processes in an aquifer system.</title>
        <authorList>
            <person name="Anantharaman K."/>
            <person name="Brown C.T."/>
            <person name="Hug L.A."/>
            <person name="Sharon I."/>
            <person name="Castelle C.J."/>
            <person name="Probst A.J."/>
            <person name="Thomas B.C."/>
            <person name="Singh A."/>
            <person name="Wilkins M.J."/>
            <person name="Karaoz U."/>
            <person name="Brodie E.L."/>
            <person name="Williams K.H."/>
            <person name="Hubbard S.S."/>
            <person name="Banfield J.F."/>
        </authorList>
    </citation>
    <scope>NUCLEOTIDE SEQUENCE [LARGE SCALE GENOMIC DNA]</scope>
</reference>
<feature type="compositionally biased region" description="Polar residues" evidence="1">
    <location>
        <begin position="9"/>
        <end position="23"/>
    </location>
</feature>
<protein>
    <recommendedName>
        <fullName evidence="5">ABC transporter substrate-binding protein</fullName>
    </recommendedName>
</protein>
<organism evidence="3 4">
    <name type="scientific">Candidatus Woesebacteria bacterium RBG_16_34_12</name>
    <dbReference type="NCBI Taxonomy" id="1802480"/>
    <lineage>
        <taxon>Bacteria</taxon>
        <taxon>Candidatus Woeseibacteriota</taxon>
    </lineage>
</organism>
<accession>A0A1F7X6X6</accession>
<evidence type="ECO:0000256" key="1">
    <source>
        <dbReference type="SAM" id="MobiDB-lite"/>
    </source>
</evidence>
<keyword evidence="2" id="KW-0472">Membrane</keyword>
<feature type="compositionally biased region" description="Low complexity" evidence="1">
    <location>
        <begin position="69"/>
        <end position="78"/>
    </location>
</feature>
<feature type="compositionally biased region" description="Polar residues" evidence="1">
    <location>
        <begin position="79"/>
        <end position="88"/>
    </location>
</feature>
<feature type="region of interest" description="Disordered" evidence="1">
    <location>
        <begin position="1"/>
        <end position="92"/>
    </location>
</feature>
<evidence type="ECO:0000256" key="2">
    <source>
        <dbReference type="SAM" id="Phobius"/>
    </source>
</evidence>
<dbReference type="AlphaFoldDB" id="A0A1F7X6X6"/>
<keyword evidence="2" id="KW-0812">Transmembrane</keyword>
<comment type="caution">
    <text evidence="3">The sequence shown here is derived from an EMBL/GenBank/DDBJ whole genome shotgun (WGS) entry which is preliminary data.</text>
</comment>
<feature type="transmembrane region" description="Helical" evidence="2">
    <location>
        <begin position="130"/>
        <end position="152"/>
    </location>
</feature>
<keyword evidence="2" id="KW-1133">Transmembrane helix</keyword>
<evidence type="ECO:0000313" key="3">
    <source>
        <dbReference type="EMBL" id="OGM10830.1"/>
    </source>
</evidence>
<name>A0A1F7X6X6_9BACT</name>
<dbReference type="SUPFAM" id="SSF53850">
    <property type="entry name" value="Periplasmic binding protein-like II"/>
    <property type="match status" value="1"/>
</dbReference>
<dbReference type="PANTHER" id="PTHR43649">
    <property type="entry name" value="ARABINOSE-BINDING PROTEIN-RELATED"/>
    <property type="match status" value="1"/>
</dbReference>
<sequence length="561" mass="62979">MPAKIADSFSLNKTQDPSSTSDITMDGKEDIKQTFPPASFTQSASSDLNSEQNISGNLLENKQTESDVTQTTTQFQTTPSLSGDSPSVSVPPFNQPTVLQQEDTGQKLNEQVIVTDETGIGKSKRRFSKIYLLVFILIIFLGILGFLVWKYLPKGFLGIGKGGEITWWGLWEEESIVQPLIDEYQNANPKVKITYLKQSPQDYQERLTNSLARGEGPDIFRYHNTWVPMLRSELDPIPSSIISTEEFAKIYYPIITSDLTSGSGLVGLPLGYDALTLFINEDIFSTYGKNPPQTWDDFRNLAKELTILDEKKEIQISGTALGYTENVDHWPEIIALMMLQNQVDLSKPKGQLTEDALGFFRSFGVVDKIWNNTLPPSTISFANGKVAMYFAPSWRAFEIKSINPNLRFKTVQLPQIPKETPSQANVSYATYWVEGVWTRSVNKDEAWKFLKFLSTKENLEKLYQNASKTRSFGEPYPRTDMADLLKDHPIVGSIINLAPEAKSWYLASRTSDGQAGINTQINKYFEDVVNSMGNARVAPAKLDTLTNGITQVLSQYSLIKR</sequence>
<dbReference type="Pfam" id="PF13416">
    <property type="entry name" value="SBP_bac_8"/>
    <property type="match status" value="1"/>
</dbReference>
<evidence type="ECO:0000313" key="4">
    <source>
        <dbReference type="Proteomes" id="UP000177053"/>
    </source>
</evidence>